<dbReference type="SUPFAM" id="SSF49590">
    <property type="entry name" value="PHL pollen allergen"/>
    <property type="match status" value="1"/>
</dbReference>
<reference evidence="10" key="1">
    <citation type="submission" date="2020-07" db="EMBL/GenBank/DDBJ databases">
        <title>Genome sequence and genetic diversity analysis of an under-domesticated orphan crop, white fonio (Digitaria exilis).</title>
        <authorList>
            <person name="Bennetzen J.L."/>
            <person name="Chen S."/>
            <person name="Ma X."/>
            <person name="Wang X."/>
            <person name="Yssel A.E.J."/>
            <person name="Chaluvadi S.R."/>
            <person name="Johnson M."/>
            <person name="Gangashetty P."/>
            <person name="Hamidou F."/>
            <person name="Sanogo M.D."/>
            <person name="Zwaenepoel A."/>
            <person name="Wallace J."/>
            <person name="Van De Peer Y."/>
            <person name="Van Deynze A."/>
        </authorList>
    </citation>
    <scope>NUCLEOTIDE SEQUENCE</scope>
    <source>
        <tissue evidence="10">Leaves</tissue>
    </source>
</reference>
<evidence type="ECO:0000256" key="3">
    <source>
        <dbReference type="ARBA" id="ARBA00022512"/>
    </source>
</evidence>
<comment type="caution">
    <text evidence="10">The sequence shown here is derived from an EMBL/GenBank/DDBJ whole genome shotgun (WGS) entry which is preliminary data.</text>
</comment>
<name>A0A835BTG7_9POAL</name>
<keyword evidence="4" id="KW-0964">Secreted</keyword>
<dbReference type="Proteomes" id="UP000636709">
    <property type="component" value="Unassembled WGS sequence"/>
</dbReference>
<dbReference type="InterPro" id="IPR007117">
    <property type="entry name" value="Expansin_CBD"/>
</dbReference>
<dbReference type="InterPro" id="IPR007112">
    <property type="entry name" value="Expansin/allergen_DPBB_dom"/>
</dbReference>
<evidence type="ECO:0000256" key="5">
    <source>
        <dbReference type="ARBA" id="ARBA00022729"/>
    </source>
</evidence>
<evidence type="ECO:0000256" key="7">
    <source>
        <dbReference type="ARBA" id="ARBA00023316"/>
    </source>
</evidence>
<dbReference type="Gene3D" id="2.60.40.760">
    <property type="entry name" value="Expansin, cellulose-binding-like domain"/>
    <property type="match status" value="1"/>
</dbReference>
<comment type="subcellular location">
    <subcellularLocation>
        <location evidence="1">Secreted</location>
        <location evidence="1">Cell wall</location>
    </subcellularLocation>
</comment>
<dbReference type="PRINTS" id="PR00829">
    <property type="entry name" value="LOLP1ALLERGN"/>
</dbReference>
<organism evidence="10 11">
    <name type="scientific">Digitaria exilis</name>
    <dbReference type="NCBI Taxonomy" id="1010633"/>
    <lineage>
        <taxon>Eukaryota</taxon>
        <taxon>Viridiplantae</taxon>
        <taxon>Streptophyta</taxon>
        <taxon>Embryophyta</taxon>
        <taxon>Tracheophyta</taxon>
        <taxon>Spermatophyta</taxon>
        <taxon>Magnoliopsida</taxon>
        <taxon>Liliopsida</taxon>
        <taxon>Poales</taxon>
        <taxon>Poaceae</taxon>
        <taxon>PACMAD clade</taxon>
        <taxon>Panicoideae</taxon>
        <taxon>Panicodae</taxon>
        <taxon>Paniceae</taxon>
        <taxon>Anthephorinae</taxon>
        <taxon>Digitaria</taxon>
    </lineage>
</organism>
<dbReference type="InterPro" id="IPR036908">
    <property type="entry name" value="RlpA-like_sf"/>
</dbReference>
<evidence type="ECO:0000313" key="11">
    <source>
        <dbReference type="Proteomes" id="UP000636709"/>
    </source>
</evidence>
<evidence type="ECO:0000313" key="10">
    <source>
        <dbReference type="EMBL" id="KAF8697895.1"/>
    </source>
</evidence>
<evidence type="ECO:0000256" key="4">
    <source>
        <dbReference type="ARBA" id="ARBA00022525"/>
    </source>
</evidence>
<keyword evidence="5" id="KW-0732">Signal</keyword>
<dbReference type="GO" id="GO:0071555">
    <property type="term" value="P:cell wall organization"/>
    <property type="evidence" value="ECO:0007669"/>
    <property type="project" value="UniProtKB-KW"/>
</dbReference>
<dbReference type="InterPro" id="IPR036749">
    <property type="entry name" value="Expansin_CBD_sf"/>
</dbReference>
<keyword evidence="7" id="KW-0961">Cell wall biogenesis/degradation</keyword>
<evidence type="ECO:0000256" key="6">
    <source>
        <dbReference type="ARBA" id="ARBA00023180"/>
    </source>
</evidence>
<dbReference type="CDD" id="cd22275">
    <property type="entry name" value="DPBB_EXPB_N"/>
    <property type="match status" value="1"/>
</dbReference>
<dbReference type="AlphaFoldDB" id="A0A835BTG7"/>
<evidence type="ECO:0000256" key="2">
    <source>
        <dbReference type="ARBA" id="ARBA00005650"/>
    </source>
</evidence>
<dbReference type="InterPro" id="IPR007118">
    <property type="entry name" value="Expan_Lol_pI"/>
</dbReference>
<dbReference type="Gene3D" id="2.40.40.10">
    <property type="entry name" value="RlpA-like domain"/>
    <property type="match status" value="1"/>
</dbReference>
<dbReference type="PANTHER" id="PTHR31692">
    <property type="entry name" value="EXPANSIN-B3"/>
    <property type="match status" value="1"/>
</dbReference>
<keyword evidence="11" id="KW-1185">Reference proteome</keyword>
<evidence type="ECO:0000259" key="9">
    <source>
        <dbReference type="PROSITE" id="PS50843"/>
    </source>
</evidence>
<gene>
    <name evidence="10" type="ORF">HU200_035390</name>
</gene>
<dbReference type="GO" id="GO:0005576">
    <property type="term" value="C:extracellular region"/>
    <property type="evidence" value="ECO:0007669"/>
    <property type="project" value="InterPro"/>
</dbReference>
<dbReference type="EMBL" id="JACEFO010001866">
    <property type="protein sequence ID" value="KAF8697895.1"/>
    <property type="molecule type" value="Genomic_DNA"/>
</dbReference>
<dbReference type="InterPro" id="IPR009009">
    <property type="entry name" value="RlpA-like_DPBB"/>
</dbReference>
<dbReference type="Pfam" id="PF01357">
    <property type="entry name" value="Expansin_C"/>
    <property type="match status" value="1"/>
</dbReference>
<comment type="similarity">
    <text evidence="2">Belongs to the expansin family. Expansin B subfamily.</text>
</comment>
<dbReference type="PROSITE" id="PS50843">
    <property type="entry name" value="EXPANSIN_CBD"/>
    <property type="match status" value="1"/>
</dbReference>
<proteinExistence type="inferred from homology"/>
<sequence>MPAAAGSRAAYSISPGGHVTLRLQHGTPVVLDEPARRRLLMLILFVLAQPGPAFAYKCTGDVVLRSMAGAMIISSSKVAAALVALLAVLATCAEAAKSGGGWLPAKATWYGAPNGAGPDDNGGACGFKHTNQYPYMSMTSCGNEPLFKDGKGSKRVIITDMNYYPVSKYHFDLSGSAFGAMARSGLNDKLRHAGIIDIQFRRVPCNYKGLNVNFRVQVGSNPNYFAVLVQYAGKDGAVVQLDLMETDKATGKPTGVWTPMRVSWGAVWRLDTKRPLQAPFSLRARSDSGKTVVAENVIPADWKPMTDYPSNVQFP</sequence>
<feature type="domain" description="Expansin-like CBD" evidence="9">
    <location>
        <begin position="223"/>
        <end position="310"/>
    </location>
</feature>
<evidence type="ECO:0000259" key="8">
    <source>
        <dbReference type="PROSITE" id="PS50842"/>
    </source>
</evidence>
<protein>
    <submittedName>
        <fullName evidence="10">Uncharacterized protein</fullName>
    </submittedName>
</protein>
<dbReference type="PANTHER" id="PTHR31692:SF71">
    <property type="entry name" value="EXPANSIN-B4"/>
    <property type="match status" value="1"/>
</dbReference>
<keyword evidence="3" id="KW-0134">Cell wall</keyword>
<dbReference type="SUPFAM" id="SSF50685">
    <property type="entry name" value="Barwin-like endoglucanases"/>
    <property type="match status" value="1"/>
</dbReference>
<dbReference type="PRINTS" id="PR01225">
    <property type="entry name" value="EXPANSNFAMLY"/>
</dbReference>
<keyword evidence="6" id="KW-0325">Glycoprotein</keyword>
<evidence type="ECO:0000256" key="1">
    <source>
        <dbReference type="ARBA" id="ARBA00004191"/>
    </source>
</evidence>
<dbReference type="InterPro" id="IPR005795">
    <property type="entry name" value="LolPI"/>
</dbReference>
<dbReference type="Pfam" id="PF03330">
    <property type="entry name" value="DPBB_1"/>
    <property type="match status" value="1"/>
</dbReference>
<feature type="domain" description="Expansin-like EG45" evidence="8">
    <location>
        <begin position="122"/>
        <end position="210"/>
    </location>
</feature>
<dbReference type="PROSITE" id="PS50842">
    <property type="entry name" value="EXPANSIN_EG45"/>
    <property type="match status" value="1"/>
</dbReference>
<accession>A0A835BTG7</accession>
<dbReference type="OrthoDB" id="592704at2759"/>